<dbReference type="EMBL" id="JAGGMS010000001">
    <property type="protein sequence ID" value="MBP2183029.1"/>
    <property type="molecule type" value="Genomic_DNA"/>
</dbReference>
<keyword evidence="1" id="KW-0472">Membrane</keyword>
<reference evidence="2 3" key="1">
    <citation type="submission" date="2021-03" db="EMBL/GenBank/DDBJ databases">
        <title>Sequencing the genomes of 1000 actinobacteria strains.</title>
        <authorList>
            <person name="Klenk H.-P."/>
        </authorList>
    </citation>
    <scope>NUCLEOTIDE SEQUENCE [LARGE SCALE GENOMIC DNA]</scope>
    <source>
        <strain evidence="2 3">DSM 45510</strain>
    </source>
</reference>
<proteinExistence type="predicted"/>
<name>A0ABS4PUC5_9PSEU</name>
<feature type="transmembrane region" description="Helical" evidence="1">
    <location>
        <begin position="12"/>
        <end position="33"/>
    </location>
</feature>
<gene>
    <name evidence="2" type="ORF">JOM49_004555</name>
</gene>
<dbReference type="RefSeq" id="WP_209666245.1">
    <property type="nucleotide sequence ID" value="NZ_JAGGMS010000001.1"/>
</dbReference>
<keyword evidence="1" id="KW-0812">Transmembrane</keyword>
<keyword evidence="1" id="KW-1133">Transmembrane helix</keyword>
<protein>
    <recommendedName>
        <fullName evidence="4">Transmembrane protein</fullName>
    </recommendedName>
</protein>
<feature type="transmembrane region" description="Helical" evidence="1">
    <location>
        <begin position="105"/>
        <end position="126"/>
    </location>
</feature>
<evidence type="ECO:0000256" key="1">
    <source>
        <dbReference type="SAM" id="Phobius"/>
    </source>
</evidence>
<keyword evidence="3" id="KW-1185">Reference proteome</keyword>
<accession>A0ABS4PUC5</accession>
<evidence type="ECO:0000313" key="2">
    <source>
        <dbReference type="EMBL" id="MBP2183029.1"/>
    </source>
</evidence>
<dbReference type="Proteomes" id="UP000741013">
    <property type="component" value="Unassembled WGS sequence"/>
</dbReference>
<evidence type="ECO:0000313" key="3">
    <source>
        <dbReference type="Proteomes" id="UP000741013"/>
    </source>
</evidence>
<comment type="caution">
    <text evidence="2">The sequence shown here is derived from an EMBL/GenBank/DDBJ whole genome shotgun (WGS) entry which is preliminary data.</text>
</comment>
<organism evidence="2 3">
    <name type="scientific">Amycolatopsis magusensis</name>
    <dbReference type="NCBI Taxonomy" id="882444"/>
    <lineage>
        <taxon>Bacteria</taxon>
        <taxon>Bacillati</taxon>
        <taxon>Actinomycetota</taxon>
        <taxon>Actinomycetes</taxon>
        <taxon>Pseudonocardiales</taxon>
        <taxon>Pseudonocardiaceae</taxon>
        <taxon>Amycolatopsis</taxon>
    </lineage>
</organism>
<evidence type="ECO:0008006" key="4">
    <source>
        <dbReference type="Google" id="ProtNLM"/>
    </source>
</evidence>
<sequence>MKLYADRPFRWGLQVAADLFAVFLTGFAIWLAMEVHEQVMRLRAPGDGLINAGNGLRGTFDSAADNADDVPLVGGALADALHTGSDASTKLSEAGQWQVEAVTDLAWWLAAVLIAMPVLFLLVTWLPLRVRFIRKATAGARLRRLGDGGRDLLALRALVTQPLPRLAAAGEVTEGWRARDPEVLAELARWELHRLGLRPHP</sequence>